<dbReference type="InterPro" id="IPR034686">
    <property type="entry name" value="Terpene_cyclase-like_2"/>
</dbReference>
<dbReference type="EMBL" id="BN001306">
    <property type="protein sequence ID" value="CBF83046.1"/>
    <property type="molecule type" value="Genomic_DNA"/>
</dbReference>
<keyword evidence="4" id="KW-0479">Metal-binding</keyword>
<dbReference type="GO" id="GO:0010333">
    <property type="term" value="F:terpene synthase activity"/>
    <property type="evidence" value="ECO:0007669"/>
    <property type="project" value="InterPro"/>
</dbReference>
<evidence type="ECO:0000256" key="4">
    <source>
        <dbReference type="RuleBase" id="RU366034"/>
    </source>
</evidence>
<dbReference type="GO" id="GO:0046872">
    <property type="term" value="F:metal ion binding"/>
    <property type="evidence" value="ECO:0007669"/>
    <property type="project" value="UniProtKB-KW"/>
</dbReference>
<dbReference type="VEuPathDB" id="FungiDB:AN3277"/>
<dbReference type="KEGG" id="ani:ANIA_03277"/>
<dbReference type="PANTHER" id="PTHR35201:SF4">
    <property type="entry name" value="BETA-PINACENE SYNTHASE-RELATED"/>
    <property type="match status" value="1"/>
</dbReference>
<evidence type="ECO:0000256" key="3">
    <source>
        <dbReference type="ARBA" id="ARBA00022842"/>
    </source>
</evidence>
<proteinExistence type="inferred from homology"/>
<dbReference type="PANTHER" id="PTHR35201">
    <property type="entry name" value="TERPENE SYNTHASE"/>
    <property type="match status" value="1"/>
</dbReference>
<dbReference type="GO" id="GO:0008299">
    <property type="term" value="P:isoprenoid biosynthetic process"/>
    <property type="evidence" value="ECO:0007669"/>
    <property type="project" value="UniProtKB-ARBA"/>
</dbReference>
<dbReference type="SUPFAM" id="SSF48576">
    <property type="entry name" value="Terpenoid synthases"/>
    <property type="match status" value="1"/>
</dbReference>
<evidence type="ECO:0000313" key="5">
    <source>
        <dbReference type="EMBL" id="CBF83046.1"/>
    </source>
</evidence>
<comment type="cofactor">
    <cofactor evidence="1 4">
        <name>Mg(2+)</name>
        <dbReference type="ChEBI" id="CHEBI:18420"/>
    </cofactor>
</comment>
<dbReference type="EC" id="4.2.3.-" evidence="4"/>
<dbReference type="Proteomes" id="UP000000560">
    <property type="component" value="Chromosome VI"/>
</dbReference>
<sequence length="341" mass="38872">MPSAIDTDAISTQLLLNGVAKSHSRSAWKPLIHPRADETCRENDDYFLQHWPFSSEKSRETFVNAGFGRVTCLYFPLARDDRILYACKLLTILFLIDDILEDMSLEDGEAYNAHLMPLMRGDVLPNLPRTYCDMRETGDIPVEFMMYDLWEEMRAASPILADGILEPTFTFMRAQTDKARLSIKELGHYLVYRERDVGKALLSALMRFTMDLELTPEEQAAMVPLERNCSKQISVVNDIWSWEKELRASQSGHKEGSVLCSGVKVLAEATNLDIAATKRLLQAMVEEWNRVHDRLTAEQLAAGCRPAVKLYMKGLEYQMSGNERWSRTTLRYVEKEATASA</sequence>
<keyword evidence="3 4" id="KW-0460">Magnesium</keyword>
<organism evidence="5 6">
    <name type="scientific">Emericella nidulans (strain FGSC A4 / ATCC 38163 / CBS 112.46 / NRRL 194 / M139)</name>
    <name type="common">Aspergillus nidulans</name>
    <dbReference type="NCBI Taxonomy" id="227321"/>
    <lineage>
        <taxon>Eukaryota</taxon>
        <taxon>Fungi</taxon>
        <taxon>Dikarya</taxon>
        <taxon>Ascomycota</taxon>
        <taxon>Pezizomycotina</taxon>
        <taxon>Eurotiomycetes</taxon>
        <taxon>Eurotiomycetidae</taxon>
        <taxon>Eurotiales</taxon>
        <taxon>Aspergillaceae</taxon>
        <taxon>Aspergillus</taxon>
        <taxon>Aspergillus subgen. Nidulantes</taxon>
    </lineage>
</organism>
<dbReference type="Pfam" id="PF19086">
    <property type="entry name" value="Terpene_syn_C_2"/>
    <property type="match status" value="1"/>
</dbReference>
<dbReference type="OMA" id="FQMSGNE"/>
<dbReference type="eggNOG" id="ENOG502SK06">
    <property type="taxonomic scope" value="Eukaryota"/>
</dbReference>
<evidence type="ECO:0000313" key="6">
    <source>
        <dbReference type="Proteomes" id="UP000000560"/>
    </source>
</evidence>
<reference evidence="6" key="2">
    <citation type="journal article" date="2009" name="Fungal Genet. Biol.">
        <title>The 2008 update of the Aspergillus nidulans genome annotation: a community effort.</title>
        <authorList>
            <person name="Wortman J.R."/>
            <person name="Gilsenan J.M."/>
            <person name="Joardar V."/>
            <person name="Deegan J."/>
            <person name="Clutterbuck J."/>
            <person name="Andersen M.R."/>
            <person name="Archer D."/>
            <person name="Bencina M."/>
            <person name="Braus G."/>
            <person name="Coutinho P."/>
            <person name="von Dohren H."/>
            <person name="Doonan J."/>
            <person name="Driessen A.J."/>
            <person name="Durek P."/>
            <person name="Espeso E."/>
            <person name="Fekete E."/>
            <person name="Flipphi M."/>
            <person name="Estrada C.G."/>
            <person name="Geysens S."/>
            <person name="Goldman G."/>
            <person name="de Groot P.W."/>
            <person name="Hansen K."/>
            <person name="Harris S.D."/>
            <person name="Heinekamp T."/>
            <person name="Helmstaedt K."/>
            <person name="Henrissat B."/>
            <person name="Hofmann G."/>
            <person name="Homan T."/>
            <person name="Horio T."/>
            <person name="Horiuchi H."/>
            <person name="James S."/>
            <person name="Jones M."/>
            <person name="Karaffa L."/>
            <person name="Karanyi Z."/>
            <person name="Kato M."/>
            <person name="Keller N."/>
            <person name="Kelly D.E."/>
            <person name="Kiel J.A."/>
            <person name="Kim J.M."/>
            <person name="van der Klei I.J."/>
            <person name="Klis F.M."/>
            <person name="Kovalchuk A."/>
            <person name="Krasevec N."/>
            <person name="Kubicek C.P."/>
            <person name="Liu B."/>
            <person name="Maccabe A."/>
            <person name="Meyer V."/>
            <person name="Mirabito P."/>
            <person name="Miskei M."/>
            <person name="Mos M."/>
            <person name="Mullins J."/>
            <person name="Nelson D.R."/>
            <person name="Nielsen J."/>
            <person name="Oakley B.R."/>
            <person name="Osmani S.A."/>
            <person name="Pakula T."/>
            <person name="Paszewski A."/>
            <person name="Paulsen I."/>
            <person name="Pilsyk S."/>
            <person name="Pocsi I."/>
            <person name="Punt P.J."/>
            <person name="Ram A.F."/>
            <person name="Ren Q."/>
            <person name="Robellet X."/>
            <person name="Robson G."/>
            <person name="Seiboth B."/>
            <person name="van Solingen P."/>
            <person name="Specht T."/>
            <person name="Sun J."/>
            <person name="Taheri-Talesh N."/>
            <person name="Takeshita N."/>
            <person name="Ussery D."/>
            <person name="vanKuyk P.A."/>
            <person name="Visser H."/>
            <person name="van de Vondervoort P.J."/>
            <person name="de Vries R.P."/>
            <person name="Walton J."/>
            <person name="Xiang X."/>
            <person name="Xiong Y."/>
            <person name="Zeng A.P."/>
            <person name="Brandt B.W."/>
            <person name="Cornell M.J."/>
            <person name="van den Hondel C.A."/>
            <person name="Visser J."/>
            <person name="Oliver S.G."/>
            <person name="Turner G."/>
        </authorList>
    </citation>
    <scope>GENOME REANNOTATION</scope>
    <source>
        <strain evidence="6">FGSC A4 / ATCC 38163 / CBS 112.46 / NRRL 194 / M139</strain>
    </source>
</reference>
<keyword evidence="4" id="KW-0456">Lyase</keyword>
<dbReference type="STRING" id="227321.Q5B853"/>
<evidence type="ECO:0000256" key="2">
    <source>
        <dbReference type="ARBA" id="ARBA00006333"/>
    </source>
</evidence>
<protein>
    <recommendedName>
        <fullName evidence="4">Terpene synthase</fullName>
        <ecNumber evidence="4">4.2.3.-</ecNumber>
    </recommendedName>
</protein>
<dbReference type="HOGENOM" id="CLU_057570_1_0_1"/>
<dbReference type="OrthoDB" id="3004402at2759"/>
<name>Q5B853_EMENI</name>
<dbReference type="AlphaFoldDB" id="Q5B853"/>
<dbReference type="RefSeq" id="XP_660881.1">
    <property type="nucleotide sequence ID" value="XM_655789.1"/>
</dbReference>
<reference evidence="6" key="1">
    <citation type="journal article" date="2005" name="Nature">
        <title>Sequencing of Aspergillus nidulans and comparative analysis with A. fumigatus and A. oryzae.</title>
        <authorList>
            <person name="Galagan J.E."/>
            <person name="Calvo S.E."/>
            <person name="Cuomo C."/>
            <person name="Ma L.J."/>
            <person name="Wortman J.R."/>
            <person name="Batzoglou S."/>
            <person name="Lee S.I."/>
            <person name="Basturkmen M."/>
            <person name="Spevak C.C."/>
            <person name="Clutterbuck J."/>
            <person name="Kapitonov V."/>
            <person name="Jurka J."/>
            <person name="Scazzocchio C."/>
            <person name="Farman M."/>
            <person name="Butler J."/>
            <person name="Purcell S."/>
            <person name="Harris S."/>
            <person name="Braus G.H."/>
            <person name="Draht O."/>
            <person name="Busch S."/>
            <person name="D'Enfert C."/>
            <person name="Bouchier C."/>
            <person name="Goldman G.H."/>
            <person name="Bell-Pedersen D."/>
            <person name="Griffiths-Jones S."/>
            <person name="Doonan J.H."/>
            <person name="Yu J."/>
            <person name="Vienken K."/>
            <person name="Pain A."/>
            <person name="Freitag M."/>
            <person name="Selker E.U."/>
            <person name="Archer D.B."/>
            <person name="Penalva M.A."/>
            <person name="Oakley B.R."/>
            <person name="Momany M."/>
            <person name="Tanaka T."/>
            <person name="Kumagai T."/>
            <person name="Asai K."/>
            <person name="Machida M."/>
            <person name="Nierman W.C."/>
            <person name="Denning D.W."/>
            <person name="Caddick M."/>
            <person name="Hynes M."/>
            <person name="Paoletti M."/>
            <person name="Fischer R."/>
            <person name="Miller B."/>
            <person name="Dyer P."/>
            <person name="Sachs M.S."/>
            <person name="Osmani S.A."/>
            <person name="Birren B.W."/>
        </authorList>
    </citation>
    <scope>NUCLEOTIDE SEQUENCE [LARGE SCALE GENOMIC DNA]</scope>
    <source>
        <strain evidence="6">FGSC A4 / ATCC 38163 / CBS 112.46 / NRRL 194 / M139</strain>
    </source>
</reference>
<keyword evidence="6" id="KW-1185">Reference proteome</keyword>
<accession>Q5B853</accession>
<gene>
    <name evidence="5" type="ORF">ANIA_03277</name>
</gene>
<evidence type="ECO:0000256" key="1">
    <source>
        <dbReference type="ARBA" id="ARBA00001946"/>
    </source>
</evidence>
<accession>C8VI25</accession>
<dbReference type="GeneID" id="2874434"/>
<comment type="similarity">
    <text evidence="2 4">Belongs to the terpene synthase family.</text>
</comment>
<dbReference type="Gene3D" id="1.10.600.10">
    <property type="entry name" value="Farnesyl Diphosphate Synthase"/>
    <property type="match status" value="1"/>
</dbReference>
<dbReference type="InterPro" id="IPR008949">
    <property type="entry name" value="Isoprenoid_synthase_dom_sf"/>
</dbReference>
<dbReference type="InParanoid" id="Q5B853"/>